<organism evidence="3">
    <name type="scientific">Tanacetum cinerariifolium</name>
    <name type="common">Dalmatian daisy</name>
    <name type="synonym">Chrysanthemum cinerariifolium</name>
    <dbReference type="NCBI Taxonomy" id="118510"/>
    <lineage>
        <taxon>Eukaryota</taxon>
        <taxon>Viridiplantae</taxon>
        <taxon>Streptophyta</taxon>
        <taxon>Embryophyta</taxon>
        <taxon>Tracheophyta</taxon>
        <taxon>Spermatophyta</taxon>
        <taxon>Magnoliopsida</taxon>
        <taxon>eudicotyledons</taxon>
        <taxon>Gunneridae</taxon>
        <taxon>Pentapetalae</taxon>
        <taxon>asterids</taxon>
        <taxon>campanulids</taxon>
        <taxon>Asterales</taxon>
        <taxon>Asteraceae</taxon>
        <taxon>Asteroideae</taxon>
        <taxon>Anthemideae</taxon>
        <taxon>Anthemidinae</taxon>
        <taxon>Tanacetum</taxon>
    </lineage>
</organism>
<evidence type="ECO:0000256" key="2">
    <source>
        <dbReference type="SAM" id="MobiDB-lite"/>
    </source>
</evidence>
<gene>
    <name evidence="3" type="ORF">Tci_053868</name>
</gene>
<evidence type="ECO:0000256" key="1">
    <source>
        <dbReference type="SAM" id="Coils"/>
    </source>
</evidence>
<evidence type="ECO:0000313" key="3">
    <source>
        <dbReference type="EMBL" id="GEU81890.1"/>
    </source>
</evidence>
<dbReference type="AlphaFoldDB" id="A0A6L2N6Z5"/>
<keyword evidence="1" id="KW-0175">Coiled coil</keyword>
<accession>A0A6L2N6Z5</accession>
<feature type="coiled-coil region" evidence="1">
    <location>
        <begin position="234"/>
        <end position="261"/>
    </location>
</feature>
<feature type="region of interest" description="Disordered" evidence="2">
    <location>
        <begin position="170"/>
        <end position="224"/>
    </location>
</feature>
<proteinExistence type="predicted"/>
<name>A0A6L2N6Z5_TANCI</name>
<evidence type="ECO:0008006" key="4">
    <source>
        <dbReference type="Google" id="ProtNLM"/>
    </source>
</evidence>
<comment type="caution">
    <text evidence="3">The sequence shown here is derived from an EMBL/GenBank/DDBJ whole genome shotgun (WGS) entry which is preliminary data.</text>
</comment>
<dbReference type="EMBL" id="BKCJ010008374">
    <property type="protein sequence ID" value="GEU81890.1"/>
    <property type="molecule type" value="Genomic_DNA"/>
</dbReference>
<sequence length="303" mass="33308">MAIKFADNHNMITYLTKSDANKGFDQIIDFLNASAIQYALTVNPNIYVSCIKQFWSFVLVKKVNDVVRLQALVDRKKVIIIEPTVRESLRLDDAESIDCLPNEEIFIELSRMGGHHETSSVLPWLQLSSAIQQERDFVGVETPLFKSMIVAQQADDVADEVAAGVDDIPAADAEPTLPSPTPPTQPPPPSQELPSTSHVIPTPPPLLIDKPSSPPQQQQPSQPTHDAEILLDLLHTLLETRTTLTQKVEALEQDKEDASKQGDIIANIDVDEGITLVDVAAVEKTAKIEKDADVQGRPEESEA</sequence>
<reference evidence="3" key="1">
    <citation type="journal article" date="2019" name="Sci. Rep.">
        <title>Draft genome of Tanacetum cinerariifolium, the natural source of mosquito coil.</title>
        <authorList>
            <person name="Yamashiro T."/>
            <person name="Shiraishi A."/>
            <person name="Satake H."/>
            <person name="Nakayama K."/>
        </authorList>
    </citation>
    <scope>NUCLEOTIDE SEQUENCE</scope>
</reference>
<protein>
    <recommendedName>
        <fullName evidence="4">Xylulose kinase-1</fullName>
    </recommendedName>
</protein>
<feature type="compositionally biased region" description="Pro residues" evidence="2">
    <location>
        <begin position="177"/>
        <end position="191"/>
    </location>
</feature>